<evidence type="ECO:0000313" key="2">
    <source>
        <dbReference type="Proteomes" id="UP001234178"/>
    </source>
</evidence>
<accession>A0ABR0B4D3</accession>
<sequence length="65" mass="7767">MELRKRSRKWSYLLLLSESPEDASVRHFRIERDVTLLLDQFCSLPGFTHYYLNTLFITKTLCGEQ</sequence>
<dbReference type="Proteomes" id="UP001234178">
    <property type="component" value="Unassembled WGS sequence"/>
</dbReference>
<protein>
    <submittedName>
        <fullName evidence="1">Uncharacterized protein</fullName>
    </submittedName>
</protein>
<dbReference type="EMBL" id="JAOYFB010000040">
    <property type="protein sequence ID" value="KAK4036560.1"/>
    <property type="molecule type" value="Genomic_DNA"/>
</dbReference>
<comment type="caution">
    <text evidence="1">The sequence shown here is derived from an EMBL/GenBank/DDBJ whole genome shotgun (WGS) entry which is preliminary data.</text>
</comment>
<name>A0ABR0B4D3_9CRUS</name>
<proteinExistence type="predicted"/>
<gene>
    <name evidence="1" type="ORF">OUZ56_028610</name>
</gene>
<keyword evidence="2" id="KW-1185">Reference proteome</keyword>
<organism evidence="1 2">
    <name type="scientific">Daphnia magna</name>
    <dbReference type="NCBI Taxonomy" id="35525"/>
    <lineage>
        <taxon>Eukaryota</taxon>
        <taxon>Metazoa</taxon>
        <taxon>Ecdysozoa</taxon>
        <taxon>Arthropoda</taxon>
        <taxon>Crustacea</taxon>
        <taxon>Branchiopoda</taxon>
        <taxon>Diplostraca</taxon>
        <taxon>Cladocera</taxon>
        <taxon>Anomopoda</taxon>
        <taxon>Daphniidae</taxon>
        <taxon>Daphnia</taxon>
    </lineage>
</organism>
<reference evidence="1 2" key="1">
    <citation type="journal article" date="2023" name="Nucleic Acids Res.">
        <title>The hologenome of Daphnia magna reveals possible DNA methylation and microbiome-mediated evolution of the host genome.</title>
        <authorList>
            <person name="Chaturvedi A."/>
            <person name="Li X."/>
            <person name="Dhandapani V."/>
            <person name="Marshall H."/>
            <person name="Kissane S."/>
            <person name="Cuenca-Cambronero M."/>
            <person name="Asole G."/>
            <person name="Calvet F."/>
            <person name="Ruiz-Romero M."/>
            <person name="Marangio P."/>
            <person name="Guigo R."/>
            <person name="Rago D."/>
            <person name="Mirbahai L."/>
            <person name="Eastwood N."/>
            <person name="Colbourne J.K."/>
            <person name="Zhou J."/>
            <person name="Mallon E."/>
            <person name="Orsini L."/>
        </authorList>
    </citation>
    <scope>NUCLEOTIDE SEQUENCE [LARGE SCALE GENOMIC DNA]</scope>
    <source>
        <strain evidence="1">LRV0_1</strain>
    </source>
</reference>
<evidence type="ECO:0000313" key="1">
    <source>
        <dbReference type="EMBL" id="KAK4036560.1"/>
    </source>
</evidence>